<protein>
    <submittedName>
        <fullName evidence="9">Transcription factor BIM2</fullName>
    </submittedName>
</protein>
<dbReference type="GO" id="GO:0003677">
    <property type="term" value="F:DNA binding"/>
    <property type="evidence" value="ECO:0007669"/>
    <property type="project" value="UniProtKB-KW"/>
</dbReference>
<feature type="region of interest" description="Disordered" evidence="7">
    <location>
        <begin position="489"/>
        <end position="532"/>
    </location>
</feature>
<dbReference type="Proteomes" id="UP001180020">
    <property type="component" value="Unassembled WGS sequence"/>
</dbReference>
<keyword evidence="4" id="KW-0238">DNA-binding</keyword>
<feature type="region of interest" description="Disordered" evidence="7">
    <location>
        <begin position="135"/>
        <end position="178"/>
    </location>
</feature>
<accession>A0AAV9D6V7</accession>
<organism evidence="9 10">
    <name type="scientific">Acorus calamus</name>
    <name type="common">Sweet flag</name>
    <dbReference type="NCBI Taxonomy" id="4465"/>
    <lineage>
        <taxon>Eukaryota</taxon>
        <taxon>Viridiplantae</taxon>
        <taxon>Streptophyta</taxon>
        <taxon>Embryophyta</taxon>
        <taxon>Tracheophyta</taxon>
        <taxon>Spermatophyta</taxon>
        <taxon>Magnoliopsida</taxon>
        <taxon>Liliopsida</taxon>
        <taxon>Acoraceae</taxon>
        <taxon>Acorus</taxon>
    </lineage>
</organism>
<feature type="compositionally biased region" description="Basic and acidic residues" evidence="7">
    <location>
        <begin position="135"/>
        <end position="152"/>
    </location>
</feature>
<dbReference type="InterPro" id="IPR044295">
    <property type="entry name" value="BIM1/2/3"/>
</dbReference>
<evidence type="ECO:0000256" key="1">
    <source>
        <dbReference type="ARBA" id="ARBA00004123"/>
    </source>
</evidence>
<dbReference type="InterPro" id="IPR036638">
    <property type="entry name" value="HLH_DNA-bd_sf"/>
</dbReference>
<dbReference type="PANTHER" id="PTHR46412:SF6">
    <property type="entry name" value="TRANSCRIPTION FACTOR BIM2"/>
    <property type="match status" value="1"/>
</dbReference>
<evidence type="ECO:0000256" key="2">
    <source>
        <dbReference type="ARBA" id="ARBA00005510"/>
    </source>
</evidence>
<evidence type="ECO:0000256" key="5">
    <source>
        <dbReference type="ARBA" id="ARBA00023163"/>
    </source>
</evidence>
<gene>
    <name evidence="9" type="primary">BIM2</name>
    <name evidence="9" type="ORF">QJS10_CPB15g01074</name>
</gene>
<reference evidence="9" key="1">
    <citation type="journal article" date="2023" name="Nat. Commun.">
        <title>Diploid and tetraploid genomes of Acorus and the evolution of monocots.</title>
        <authorList>
            <person name="Ma L."/>
            <person name="Liu K.W."/>
            <person name="Li Z."/>
            <person name="Hsiao Y.Y."/>
            <person name="Qi Y."/>
            <person name="Fu T."/>
            <person name="Tang G.D."/>
            <person name="Zhang D."/>
            <person name="Sun W.H."/>
            <person name="Liu D.K."/>
            <person name="Li Y."/>
            <person name="Chen G.Z."/>
            <person name="Liu X.D."/>
            <person name="Liao X.Y."/>
            <person name="Jiang Y.T."/>
            <person name="Yu X."/>
            <person name="Hao Y."/>
            <person name="Huang J."/>
            <person name="Zhao X.W."/>
            <person name="Ke S."/>
            <person name="Chen Y.Y."/>
            <person name="Wu W.L."/>
            <person name="Hsu J.L."/>
            <person name="Lin Y.F."/>
            <person name="Huang M.D."/>
            <person name="Li C.Y."/>
            <person name="Huang L."/>
            <person name="Wang Z.W."/>
            <person name="Zhao X."/>
            <person name="Zhong W.Y."/>
            <person name="Peng D.H."/>
            <person name="Ahmad S."/>
            <person name="Lan S."/>
            <person name="Zhang J.S."/>
            <person name="Tsai W.C."/>
            <person name="Van de Peer Y."/>
            <person name="Liu Z.J."/>
        </authorList>
    </citation>
    <scope>NUCLEOTIDE SEQUENCE</scope>
    <source>
        <strain evidence="9">CP</strain>
    </source>
</reference>
<dbReference type="GO" id="GO:0006351">
    <property type="term" value="P:DNA-templated transcription"/>
    <property type="evidence" value="ECO:0007669"/>
    <property type="project" value="InterPro"/>
</dbReference>
<reference evidence="9" key="2">
    <citation type="submission" date="2023-06" db="EMBL/GenBank/DDBJ databases">
        <authorList>
            <person name="Ma L."/>
            <person name="Liu K.-W."/>
            <person name="Li Z."/>
            <person name="Hsiao Y.-Y."/>
            <person name="Qi Y."/>
            <person name="Fu T."/>
            <person name="Tang G."/>
            <person name="Zhang D."/>
            <person name="Sun W.-H."/>
            <person name="Liu D.-K."/>
            <person name="Li Y."/>
            <person name="Chen G.-Z."/>
            <person name="Liu X.-D."/>
            <person name="Liao X.-Y."/>
            <person name="Jiang Y.-T."/>
            <person name="Yu X."/>
            <person name="Hao Y."/>
            <person name="Huang J."/>
            <person name="Zhao X.-W."/>
            <person name="Ke S."/>
            <person name="Chen Y.-Y."/>
            <person name="Wu W.-L."/>
            <person name="Hsu J.-L."/>
            <person name="Lin Y.-F."/>
            <person name="Huang M.-D."/>
            <person name="Li C.-Y."/>
            <person name="Huang L."/>
            <person name="Wang Z.-W."/>
            <person name="Zhao X."/>
            <person name="Zhong W.-Y."/>
            <person name="Peng D.-H."/>
            <person name="Ahmad S."/>
            <person name="Lan S."/>
            <person name="Zhang J.-S."/>
            <person name="Tsai W.-C."/>
            <person name="Van De Peer Y."/>
            <person name="Liu Z.-J."/>
        </authorList>
    </citation>
    <scope>NUCLEOTIDE SEQUENCE</scope>
    <source>
        <strain evidence="9">CP</strain>
        <tissue evidence="9">Leaves</tissue>
    </source>
</reference>
<comment type="caution">
    <text evidence="9">The sequence shown here is derived from an EMBL/GenBank/DDBJ whole genome shotgun (WGS) entry which is preliminary data.</text>
</comment>
<comment type="subcellular location">
    <subcellularLocation>
        <location evidence="1">Nucleus</location>
    </subcellularLocation>
</comment>
<feature type="domain" description="BHLH" evidence="8">
    <location>
        <begin position="237"/>
        <end position="287"/>
    </location>
</feature>
<dbReference type="GO" id="GO:0046983">
    <property type="term" value="F:protein dimerization activity"/>
    <property type="evidence" value="ECO:0007669"/>
    <property type="project" value="InterPro"/>
</dbReference>
<evidence type="ECO:0000313" key="10">
    <source>
        <dbReference type="Proteomes" id="UP001180020"/>
    </source>
</evidence>
<keyword evidence="6" id="KW-0539">Nucleus</keyword>
<proteinExistence type="inferred from homology"/>
<keyword evidence="3" id="KW-0805">Transcription regulation</keyword>
<evidence type="ECO:0000256" key="3">
    <source>
        <dbReference type="ARBA" id="ARBA00023015"/>
    </source>
</evidence>
<feature type="region of interest" description="Disordered" evidence="7">
    <location>
        <begin position="42"/>
        <end position="63"/>
    </location>
</feature>
<dbReference type="Pfam" id="PF00010">
    <property type="entry name" value="HLH"/>
    <property type="match status" value="1"/>
</dbReference>
<feature type="compositionally biased region" description="Low complexity" evidence="7">
    <location>
        <begin position="163"/>
        <end position="176"/>
    </location>
</feature>
<dbReference type="SMART" id="SM00353">
    <property type="entry name" value="HLH"/>
    <property type="match status" value="1"/>
</dbReference>
<evidence type="ECO:0000256" key="7">
    <source>
        <dbReference type="SAM" id="MobiDB-lite"/>
    </source>
</evidence>
<feature type="compositionally biased region" description="Polar residues" evidence="7">
    <location>
        <begin position="489"/>
        <end position="514"/>
    </location>
</feature>
<feature type="compositionally biased region" description="Basic and acidic residues" evidence="7">
    <location>
        <begin position="515"/>
        <end position="532"/>
    </location>
</feature>
<dbReference type="AlphaFoldDB" id="A0AAV9D6V7"/>
<keyword evidence="10" id="KW-1185">Reference proteome</keyword>
<dbReference type="PROSITE" id="PS50888">
    <property type="entry name" value="BHLH"/>
    <property type="match status" value="1"/>
</dbReference>
<dbReference type="FunFam" id="4.10.280.10:FF:000093">
    <property type="entry name" value="BHLH domain class transcription factor"/>
    <property type="match status" value="1"/>
</dbReference>
<dbReference type="GO" id="GO:0003700">
    <property type="term" value="F:DNA-binding transcription factor activity"/>
    <property type="evidence" value="ECO:0007669"/>
    <property type="project" value="InterPro"/>
</dbReference>
<keyword evidence="5" id="KW-0804">Transcription</keyword>
<dbReference type="SUPFAM" id="SSF47459">
    <property type="entry name" value="HLH, helix-loop-helix DNA-binding domain"/>
    <property type="match status" value="1"/>
</dbReference>
<dbReference type="Gene3D" id="4.10.280.10">
    <property type="entry name" value="Helix-loop-helix DNA-binding domain"/>
    <property type="match status" value="1"/>
</dbReference>
<evidence type="ECO:0000256" key="4">
    <source>
        <dbReference type="ARBA" id="ARBA00023125"/>
    </source>
</evidence>
<evidence type="ECO:0000313" key="9">
    <source>
        <dbReference type="EMBL" id="KAK1295838.1"/>
    </source>
</evidence>
<dbReference type="InterPro" id="IPR011598">
    <property type="entry name" value="bHLH_dom"/>
</dbReference>
<dbReference type="EMBL" id="JAUJYO010000015">
    <property type="protein sequence ID" value="KAK1295838.1"/>
    <property type="molecule type" value="Genomic_DNA"/>
</dbReference>
<comment type="similarity">
    <text evidence="2">Belongs to the bHLH protein family.</text>
</comment>
<dbReference type="GO" id="GO:0005634">
    <property type="term" value="C:nucleus"/>
    <property type="evidence" value="ECO:0007669"/>
    <property type="project" value="UniProtKB-SubCell"/>
</dbReference>
<dbReference type="CDD" id="cd11453">
    <property type="entry name" value="bHLH_AtBIM_like"/>
    <property type="match status" value="1"/>
</dbReference>
<sequence length="532" mass="57743">MGLQGNKTTLDFLSLYKDSSFQDSAPSSQGYFLKTQDLLQPLDKVPDTSPATAPPPNPQNSVEHVLPGGIGTFSISHVSYPHHRTAAAAVKPEAVAYDRSNRKGSSGEGPYGRGFTLWDESAAAAAVVAAAAAKDHVRERQPATRVTEDKPGQQRWTSPYGASRSSSSSFGSLSSSRQLAAHDKQLRVMEAARSGKGFDDDDDDDEEFGKRDVSSQKELTVKVDGKGGGGGDQKANTPRSKHSATEQRRRSKINDRFQILRDLIPHSDQKRDKASFLLEVIEYIQFLQEKVNKYESTYPGWTQENAKLMPWKNSQGPGESIVDHSMVIKNGSASGFMFSGNDNSIPVAPMISSQTPAESDNIDTGAAYKPMEVSSKVPTLPVPLQPSLFTSTGRVSGFPQQRLISDTEMASQNPQAQWLRSCPNECLSSTNMLSEQEELAIDEGTISISSAYSEGLLNTLTHALQSSGIDLSQANISVQINLGKRAISKPSTVTSVAKDQDDPSTSNRTPTNSRVAEESEQAQKRQRTDNSR</sequence>
<feature type="region of interest" description="Disordered" evidence="7">
    <location>
        <begin position="192"/>
        <end position="251"/>
    </location>
</feature>
<feature type="compositionally biased region" description="Basic and acidic residues" evidence="7">
    <location>
        <begin position="208"/>
        <end position="225"/>
    </location>
</feature>
<dbReference type="PANTHER" id="PTHR46412">
    <property type="entry name" value="BES1-INTERACTING MYC-LIKE PROTEIN"/>
    <property type="match status" value="1"/>
</dbReference>
<evidence type="ECO:0000256" key="6">
    <source>
        <dbReference type="ARBA" id="ARBA00023242"/>
    </source>
</evidence>
<evidence type="ECO:0000259" key="8">
    <source>
        <dbReference type="PROSITE" id="PS50888"/>
    </source>
</evidence>
<name>A0AAV9D6V7_ACOCL</name>